<proteinExistence type="inferred from homology"/>
<keyword evidence="3" id="KW-0378">Hydrolase</keyword>
<gene>
    <name evidence="10" type="ORF">UXQ13_22950</name>
</gene>
<keyword evidence="7" id="KW-0472">Membrane</keyword>
<dbReference type="PROSITE" id="PS00136">
    <property type="entry name" value="SUBTILASE_ASP"/>
    <property type="match status" value="1"/>
</dbReference>
<evidence type="ECO:0000313" key="10">
    <source>
        <dbReference type="EMBL" id="MEI4281350.1"/>
    </source>
</evidence>
<dbReference type="PANTHER" id="PTHR43806">
    <property type="entry name" value="PEPTIDASE S8"/>
    <property type="match status" value="1"/>
</dbReference>
<dbReference type="PROSITE" id="PS51892">
    <property type="entry name" value="SUBTILASE"/>
    <property type="match status" value="1"/>
</dbReference>
<dbReference type="InterPro" id="IPR050131">
    <property type="entry name" value="Peptidase_S8_subtilisin-like"/>
</dbReference>
<dbReference type="InterPro" id="IPR000209">
    <property type="entry name" value="Peptidase_S8/S53_dom"/>
</dbReference>
<evidence type="ECO:0000259" key="9">
    <source>
        <dbReference type="Pfam" id="PF00082"/>
    </source>
</evidence>
<dbReference type="Proteomes" id="UP001373496">
    <property type="component" value="Unassembled WGS sequence"/>
</dbReference>
<comment type="caution">
    <text evidence="5">Lacks conserved residue(s) required for the propagation of feature annotation.</text>
</comment>
<accession>A0ABU8ECT9</accession>
<name>A0ABU8ECT9_9ACTN</name>
<keyword evidence="8" id="KW-0732">Signal</keyword>
<keyword evidence="7" id="KW-0812">Transmembrane</keyword>
<dbReference type="EMBL" id="JBAPLV010000047">
    <property type="protein sequence ID" value="MEI4281350.1"/>
    <property type="molecule type" value="Genomic_DNA"/>
</dbReference>
<feature type="domain" description="Peptidase S8/S53" evidence="9">
    <location>
        <begin position="72"/>
        <end position="334"/>
    </location>
</feature>
<evidence type="ECO:0000256" key="5">
    <source>
        <dbReference type="PROSITE-ProRule" id="PRU01240"/>
    </source>
</evidence>
<evidence type="ECO:0000256" key="6">
    <source>
        <dbReference type="SAM" id="MobiDB-lite"/>
    </source>
</evidence>
<dbReference type="InterPro" id="IPR036852">
    <property type="entry name" value="Peptidase_S8/S53_dom_sf"/>
</dbReference>
<reference evidence="10 11" key="1">
    <citation type="submission" date="2024-03" db="EMBL/GenBank/DDBJ databases">
        <title>Draft genome sequence of Klenkia terrae.</title>
        <authorList>
            <person name="Duangmal K."/>
            <person name="Chantavorakit T."/>
        </authorList>
    </citation>
    <scope>NUCLEOTIDE SEQUENCE [LARGE SCALE GENOMIC DNA]</scope>
    <source>
        <strain evidence="10 11">JCM 17786</strain>
    </source>
</reference>
<dbReference type="Gene3D" id="3.40.50.200">
    <property type="entry name" value="Peptidase S8/S53 domain"/>
    <property type="match status" value="1"/>
</dbReference>
<feature type="transmembrane region" description="Helical" evidence="7">
    <location>
        <begin position="381"/>
        <end position="401"/>
    </location>
</feature>
<feature type="region of interest" description="Disordered" evidence="6">
    <location>
        <begin position="412"/>
        <end position="437"/>
    </location>
</feature>
<feature type="chain" id="PRO_5047456706" evidence="8">
    <location>
        <begin position="37"/>
        <end position="437"/>
    </location>
</feature>
<protein>
    <submittedName>
        <fullName evidence="10">S8 family serine peptidase</fullName>
    </submittedName>
</protein>
<evidence type="ECO:0000256" key="7">
    <source>
        <dbReference type="SAM" id="Phobius"/>
    </source>
</evidence>
<evidence type="ECO:0000313" key="11">
    <source>
        <dbReference type="Proteomes" id="UP001373496"/>
    </source>
</evidence>
<comment type="caution">
    <text evidence="10">The sequence shown here is derived from an EMBL/GenBank/DDBJ whole genome shotgun (WGS) entry which is preliminary data.</text>
</comment>
<keyword evidence="7" id="KW-1133">Transmembrane helix</keyword>
<dbReference type="InterPro" id="IPR023827">
    <property type="entry name" value="Peptidase_S8_Asp-AS"/>
</dbReference>
<feature type="signal peptide" evidence="8">
    <location>
        <begin position="1"/>
        <end position="36"/>
    </location>
</feature>
<organism evidence="10 11">
    <name type="scientific">Klenkia terrae</name>
    <dbReference type="NCBI Taxonomy" id="1052259"/>
    <lineage>
        <taxon>Bacteria</taxon>
        <taxon>Bacillati</taxon>
        <taxon>Actinomycetota</taxon>
        <taxon>Actinomycetes</taxon>
        <taxon>Geodermatophilales</taxon>
        <taxon>Geodermatophilaceae</taxon>
        <taxon>Klenkia</taxon>
    </lineage>
</organism>
<dbReference type="RefSeq" id="WP_225233143.1">
    <property type="nucleotide sequence ID" value="NZ_JBAPLV010000047.1"/>
</dbReference>
<dbReference type="PRINTS" id="PR00723">
    <property type="entry name" value="SUBTILISIN"/>
</dbReference>
<sequence length="437" mass="42281">MAVPGASRAAVATGASLAVAAASVVVAVAAAGPAAAAQVCDQPPVADTVQAAVPWSQQAWDPAAQVWPFSTGAGVTVAVLDTGVQTSNPQLAGRVAGGVDLVSGGTADVDCVPHGSGLAGVVVAGQQAGVGLRGLAPDATVLPVQVAQAAVGEPGTTPVDPGVMAAGLDAAVAGGAQVVLVGPVVFRDDPQLADAVQRTLDAGVVVVAGVGDGHEADRDGEGPTAALATPYPAAYPGVLGVAAVGSDGLRADTSQIGDYVDLAAPGAEVVSTGTAAQQVYDGTAFAAAFVAAAAALVVAEPGLVPSGADRPAAVQARLAATAVPPPSPAGYGAGLLSPGRAVTEDLAAAPPRQDPGYQAPPVDEAAVAAARAAEDAADRSALWALAAGAVAVLAVLTALLLPRARRRRWRTGRAAPTAVEPEPAGHIPSAALFEPPR</sequence>
<dbReference type="PANTHER" id="PTHR43806:SF11">
    <property type="entry name" value="CEREVISIN-RELATED"/>
    <property type="match status" value="1"/>
</dbReference>
<comment type="similarity">
    <text evidence="1 5">Belongs to the peptidase S8 family.</text>
</comment>
<keyword evidence="2" id="KW-0645">Protease</keyword>
<dbReference type="SUPFAM" id="SSF52743">
    <property type="entry name" value="Subtilisin-like"/>
    <property type="match status" value="1"/>
</dbReference>
<evidence type="ECO:0000256" key="1">
    <source>
        <dbReference type="ARBA" id="ARBA00011073"/>
    </source>
</evidence>
<evidence type="ECO:0000256" key="3">
    <source>
        <dbReference type="ARBA" id="ARBA00022801"/>
    </source>
</evidence>
<evidence type="ECO:0000256" key="8">
    <source>
        <dbReference type="SAM" id="SignalP"/>
    </source>
</evidence>
<evidence type="ECO:0000256" key="4">
    <source>
        <dbReference type="ARBA" id="ARBA00022825"/>
    </source>
</evidence>
<keyword evidence="11" id="KW-1185">Reference proteome</keyword>
<dbReference type="Pfam" id="PF00082">
    <property type="entry name" value="Peptidase_S8"/>
    <property type="match status" value="1"/>
</dbReference>
<keyword evidence="4" id="KW-0720">Serine protease</keyword>
<dbReference type="InterPro" id="IPR015500">
    <property type="entry name" value="Peptidase_S8_subtilisin-rel"/>
</dbReference>
<evidence type="ECO:0000256" key="2">
    <source>
        <dbReference type="ARBA" id="ARBA00022670"/>
    </source>
</evidence>